<evidence type="ECO:0000313" key="3">
    <source>
        <dbReference type="EMBL" id="GIY38363.1"/>
    </source>
</evidence>
<comment type="caution">
    <text evidence="3">The sequence shown here is derived from an EMBL/GenBank/DDBJ whole genome shotgun (WGS) entry which is preliminary data.</text>
</comment>
<accession>A0AAV4SV96</accession>
<dbReference type="PANTHER" id="PTHR12828">
    <property type="entry name" value="PROTEASOME MATURATION PROTEIN UMP1"/>
    <property type="match status" value="1"/>
</dbReference>
<protein>
    <submittedName>
        <fullName evidence="3">Proteasome maturation protein</fullName>
    </submittedName>
</protein>
<dbReference type="GO" id="GO:0043248">
    <property type="term" value="P:proteasome assembly"/>
    <property type="evidence" value="ECO:0007669"/>
    <property type="project" value="InterPro"/>
</dbReference>
<keyword evidence="3" id="KW-0647">Proteasome</keyword>
<evidence type="ECO:0000313" key="4">
    <source>
        <dbReference type="Proteomes" id="UP001054837"/>
    </source>
</evidence>
<dbReference type="GO" id="GO:0005737">
    <property type="term" value="C:cytoplasm"/>
    <property type="evidence" value="ECO:0007669"/>
    <property type="project" value="TreeGrafter"/>
</dbReference>
<comment type="similarity">
    <text evidence="2">Belongs to the POMP/UMP1 family.</text>
</comment>
<reference evidence="3 4" key="1">
    <citation type="submission" date="2021-06" db="EMBL/GenBank/DDBJ databases">
        <title>Caerostris darwini draft genome.</title>
        <authorList>
            <person name="Kono N."/>
            <person name="Arakawa K."/>
        </authorList>
    </citation>
    <scope>NUCLEOTIDE SEQUENCE [LARGE SCALE GENOMIC DNA]</scope>
</reference>
<dbReference type="InterPro" id="IPR008012">
    <property type="entry name" value="Ump1"/>
</dbReference>
<sequence>MDLPSLKPRPDVADKVQIKETGDFSAYDTMTNGFMSVRGQLCNSHALEQTEKKFKGNQENMRLAFLRSTQGIHAPLKIMHEKNAVRKTQRLPFLPSSNIALETLEGRDEFIDFDDYIFTDPEEGIESLAPPHMIMEKALFASKEH</sequence>
<dbReference type="Proteomes" id="UP001054837">
    <property type="component" value="Unassembled WGS sequence"/>
</dbReference>
<dbReference type="GO" id="GO:0000502">
    <property type="term" value="C:proteasome complex"/>
    <property type="evidence" value="ECO:0007669"/>
    <property type="project" value="UniProtKB-KW"/>
</dbReference>
<dbReference type="Pfam" id="PF05348">
    <property type="entry name" value="UMP1"/>
    <property type="match status" value="1"/>
</dbReference>
<keyword evidence="4" id="KW-1185">Reference proteome</keyword>
<evidence type="ECO:0000256" key="1">
    <source>
        <dbReference type="ARBA" id="ARBA00023186"/>
    </source>
</evidence>
<organism evidence="3 4">
    <name type="scientific">Caerostris darwini</name>
    <dbReference type="NCBI Taxonomy" id="1538125"/>
    <lineage>
        <taxon>Eukaryota</taxon>
        <taxon>Metazoa</taxon>
        <taxon>Ecdysozoa</taxon>
        <taxon>Arthropoda</taxon>
        <taxon>Chelicerata</taxon>
        <taxon>Arachnida</taxon>
        <taxon>Araneae</taxon>
        <taxon>Araneomorphae</taxon>
        <taxon>Entelegynae</taxon>
        <taxon>Araneoidea</taxon>
        <taxon>Araneidae</taxon>
        <taxon>Caerostris</taxon>
    </lineage>
</organism>
<dbReference type="PANTHER" id="PTHR12828:SF3">
    <property type="entry name" value="PROTEASOME MATURATION PROTEIN"/>
    <property type="match status" value="1"/>
</dbReference>
<proteinExistence type="inferred from homology"/>
<evidence type="ECO:0000256" key="2">
    <source>
        <dbReference type="ARBA" id="ARBA00043974"/>
    </source>
</evidence>
<keyword evidence="1" id="KW-0143">Chaperone</keyword>
<dbReference type="GO" id="GO:0005634">
    <property type="term" value="C:nucleus"/>
    <property type="evidence" value="ECO:0007669"/>
    <property type="project" value="TreeGrafter"/>
</dbReference>
<gene>
    <name evidence="3" type="primary">POMP</name>
    <name evidence="3" type="ORF">CDAR_504771</name>
</gene>
<name>A0AAV4SV96_9ARAC</name>
<dbReference type="EMBL" id="BPLQ01008595">
    <property type="protein sequence ID" value="GIY38363.1"/>
    <property type="molecule type" value="Genomic_DNA"/>
</dbReference>
<dbReference type="AlphaFoldDB" id="A0AAV4SV96"/>